<evidence type="ECO:0000256" key="11">
    <source>
        <dbReference type="ARBA" id="ARBA00022840"/>
    </source>
</evidence>
<dbReference type="Gene3D" id="3.40.50.300">
    <property type="entry name" value="P-loop containing nucleotide triphosphate hydrolases"/>
    <property type="match status" value="1"/>
</dbReference>
<accession>A0ABV7DF89</accession>
<feature type="coiled-coil region" evidence="16">
    <location>
        <begin position="393"/>
        <end position="420"/>
    </location>
</feature>
<comment type="similarity">
    <text evidence="3">Belongs to the etk/wzc family.</text>
</comment>
<evidence type="ECO:0000256" key="2">
    <source>
        <dbReference type="ARBA" id="ARBA00007316"/>
    </source>
</evidence>
<proteinExistence type="inferred from homology"/>
<feature type="transmembrane region" description="Helical" evidence="18">
    <location>
        <begin position="39"/>
        <end position="62"/>
    </location>
</feature>
<keyword evidence="7 22" id="KW-0808">Transferase</keyword>
<dbReference type="InterPro" id="IPR025669">
    <property type="entry name" value="AAA_dom"/>
</dbReference>
<evidence type="ECO:0000256" key="3">
    <source>
        <dbReference type="ARBA" id="ARBA00008883"/>
    </source>
</evidence>
<evidence type="ECO:0000256" key="13">
    <source>
        <dbReference type="ARBA" id="ARBA00023136"/>
    </source>
</evidence>
<keyword evidence="16" id="KW-0175">Coiled coil</keyword>
<keyword evidence="10" id="KW-0418">Kinase</keyword>
<evidence type="ECO:0000313" key="23">
    <source>
        <dbReference type="Proteomes" id="UP001595377"/>
    </source>
</evidence>
<evidence type="ECO:0000256" key="6">
    <source>
        <dbReference type="ARBA" id="ARBA00022519"/>
    </source>
</evidence>
<comment type="catalytic activity">
    <reaction evidence="15">
        <text>L-tyrosyl-[protein] + ATP = O-phospho-L-tyrosyl-[protein] + ADP + H(+)</text>
        <dbReference type="Rhea" id="RHEA:10596"/>
        <dbReference type="Rhea" id="RHEA-COMP:10136"/>
        <dbReference type="Rhea" id="RHEA-COMP:20101"/>
        <dbReference type="ChEBI" id="CHEBI:15378"/>
        <dbReference type="ChEBI" id="CHEBI:30616"/>
        <dbReference type="ChEBI" id="CHEBI:46858"/>
        <dbReference type="ChEBI" id="CHEBI:61978"/>
        <dbReference type="ChEBI" id="CHEBI:456216"/>
        <dbReference type="EC" id="2.7.10.2"/>
    </reaction>
</comment>
<protein>
    <recommendedName>
        <fullName evidence="4">non-specific protein-tyrosine kinase</fullName>
        <ecNumber evidence="4">2.7.10.2</ecNumber>
    </recommendedName>
</protein>
<dbReference type="NCBIfam" id="TIGR01007">
    <property type="entry name" value="eps_fam"/>
    <property type="match status" value="1"/>
</dbReference>
<evidence type="ECO:0000256" key="16">
    <source>
        <dbReference type="SAM" id="Coils"/>
    </source>
</evidence>
<dbReference type="Pfam" id="PF13807">
    <property type="entry name" value="GNVR"/>
    <property type="match status" value="1"/>
</dbReference>
<feature type="domain" description="AAA" evidence="20">
    <location>
        <begin position="562"/>
        <end position="715"/>
    </location>
</feature>
<dbReference type="CDD" id="cd05387">
    <property type="entry name" value="BY-kinase"/>
    <property type="match status" value="1"/>
</dbReference>
<keyword evidence="9" id="KW-0547">Nucleotide-binding</keyword>
<evidence type="ECO:0000259" key="21">
    <source>
        <dbReference type="Pfam" id="PF13807"/>
    </source>
</evidence>
<dbReference type="SUPFAM" id="SSF52540">
    <property type="entry name" value="P-loop containing nucleoside triphosphate hydrolases"/>
    <property type="match status" value="1"/>
</dbReference>
<dbReference type="NCBIfam" id="TIGR01005">
    <property type="entry name" value="eps_transp_fam"/>
    <property type="match status" value="1"/>
</dbReference>
<sequence>MQNRSGAIRAQDEWPEDDVPGPSIDVDHLLAAARRQWRVVAAGLLAGLVLAILYVLTAVPLYTASTSVLIDRENRAIADQLSTLGGVVDDEATVLSQVELLKSDTISLAVVDRLKLTGDAAFNASGGSLFGSAVSALRTLADASSWFSAEAEPAGEDEARRQAASARVQAGMTVSRVGRTYVLEIAYVSPSPELSARIARAIADAYLTDKLDSKYQATRRAGAWLQERIEELRQKSLETDLAVQKFRTANGLVSTGGGRLVTDQQLAELNSALIVAQADTAKAQANLDRIRDIIGKGQTDAIVTDVLDSSVSNKLREKYLDASKREAEIADRLGPNHTQAVRLRGEMREYQRLMFEELGRIAESYQSNLDVAKSRERSLTESVAQATGISASANETQVQLRELEREAETYKNLYQTFLQRYQEAIQQQSFPVTEARIISHAATPTRPSHPRKALVLAFSLVLGCCAGVGLAAFREFRDRFFRTGDQVRDVLGQEFLGIAPLVDGGGLRRVEDVEADGFHPRAVRKPNAIVNHVIDHPLSAFAETMRSAKIAADLSLSDRPSRVIGVVSVLPGEGKSTVAINFAELLASQGAKALLIDADLRNPGTTRAIGRHADAGLVEAVMEGRPVRDLLLVNQKTKLAFLPAVVKRRIPHSSELLASMGMAQVLSAATQHFDYVILDLPPLGPVVDARAIASKVDGFIFVVEWGKTARHVVRQTLRNEPTIAEKCLGVVLNKVDIEKMRLYREYGSSEYYYSRYSAYYREG</sequence>
<dbReference type="InterPro" id="IPR050445">
    <property type="entry name" value="Bact_polysacc_biosynth/exp"/>
</dbReference>
<evidence type="ECO:0000256" key="1">
    <source>
        <dbReference type="ARBA" id="ARBA00004429"/>
    </source>
</evidence>
<keyword evidence="6" id="KW-0997">Cell inner membrane</keyword>
<comment type="subcellular location">
    <subcellularLocation>
        <location evidence="1">Cell inner membrane</location>
        <topology evidence="1">Multi-pass membrane protein</topology>
    </subcellularLocation>
</comment>
<evidence type="ECO:0000256" key="7">
    <source>
        <dbReference type="ARBA" id="ARBA00022679"/>
    </source>
</evidence>
<evidence type="ECO:0000256" key="17">
    <source>
        <dbReference type="SAM" id="MobiDB-lite"/>
    </source>
</evidence>
<evidence type="ECO:0000259" key="19">
    <source>
        <dbReference type="Pfam" id="PF02706"/>
    </source>
</evidence>
<dbReference type="Pfam" id="PF02706">
    <property type="entry name" value="Wzz"/>
    <property type="match status" value="1"/>
</dbReference>
<dbReference type="InterPro" id="IPR032807">
    <property type="entry name" value="GNVR"/>
</dbReference>
<evidence type="ECO:0000256" key="8">
    <source>
        <dbReference type="ARBA" id="ARBA00022692"/>
    </source>
</evidence>
<dbReference type="EC" id="2.7.10.2" evidence="4"/>
<evidence type="ECO:0000256" key="10">
    <source>
        <dbReference type="ARBA" id="ARBA00022777"/>
    </source>
</evidence>
<dbReference type="InterPro" id="IPR027417">
    <property type="entry name" value="P-loop_NTPase"/>
</dbReference>
<evidence type="ECO:0000256" key="4">
    <source>
        <dbReference type="ARBA" id="ARBA00011903"/>
    </source>
</evidence>
<evidence type="ECO:0000256" key="14">
    <source>
        <dbReference type="ARBA" id="ARBA00023137"/>
    </source>
</evidence>
<evidence type="ECO:0000256" key="9">
    <source>
        <dbReference type="ARBA" id="ARBA00022741"/>
    </source>
</evidence>
<dbReference type="PANTHER" id="PTHR32309:SF13">
    <property type="entry name" value="FERRIC ENTEROBACTIN TRANSPORT PROTEIN FEPE"/>
    <property type="match status" value="1"/>
</dbReference>
<keyword evidence="11" id="KW-0067">ATP-binding</keyword>
<gene>
    <name evidence="22" type="ORF">ACFOHH_08530</name>
</gene>
<evidence type="ECO:0000256" key="18">
    <source>
        <dbReference type="SAM" id="Phobius"/>
    </source>
</evidence>
<feature type="domain" description="Polysaccharide chain length determinant N-terminal" evidence="19">
    <location>
        <begin position="23"/>
        <end position="113"/>
    </location>
</feature>
<dbReference type="InterPro" id="IPR003856">
    <property type="entry name" value="LPS_length_determ_N"/>
</dbReference>
<evidence type="ECO:0000259" key="20">
    <source>
        <dbReference type="Pfam" id="PF13614"/>
    </source>
</evidence>
<keyword evidence="5" id="KW-1003">Cell membrane</keyword>
<keyword evidence="13 18" id="KW-0472">Membrane</keyword>
<organism evidence="22 23">
    <name type="scientific">Shinella pollutisoli</name>
    <dbReference type="NCBI Taxonomy" id="2250594"/>
    <lineage>
        <taxon>Bacteria</taxon>
        <taxon>Pseudomonadati</taxon>
        <taxon>Pseudomonadota</taxon>
        <taxon>Alphaproteobacteria</taxon>
        <taxon>Hyphomicrobiales</taxon>
        <taxon>Rhizobiaceae</taxon>
        <taxon>Shinella</taxon>
    </lineage>
</organism>
<dbReference type="InterPro" id="IPR005700">
    <property type="entry name" value="EPS_ExoP-like"/>
</dbReference>
<name>A0ABV7DF89_9HYPH</name>
<keyword evidence="23" id="KW-1185">Reference proteome</keyword>
<comment type="caution">
    <text evidence="22">The sequence shown here is derived from an EMBL/GenBank/DDBJ whole genome shotgun (WGS) entry which is preliminary data.</text>
</comment>
<feature type="region of interest" description="Disordered" evidence="17">
    <location>
        <begin position="1"/>
        <end position="20"/>
    </location>
</feature>
<reference evidence="23" key="1">
    <citation type="journal article" date="2019" name="Int. J. Syst. Evol. Microbiol.">
        <title>The Global Catalogue of Microorganisms (GCM) 10K type strain sequencing project: providing services to taxonomists for standard genome sequencing and annotation.</title>
        <authorList>
            <consortium name="The Broad Institute Genomics Platform"/>
            <consortium name="The Broad Institute Genome Sequencing Center for Infectious Disease"/>
            <person name="Wu L."/>
            <person name="Ma J."/>
        </authorList>
    </citation>
    <scope>NUCLEOTIDE SEQUENCE [LARGE SCALE GENOMIC DNA]</scope>
    <source>
        <strain evidence="23">KCTC 52677</strain>
    </source>
</reference>
<keyword evidence="12 18" id="KW-1133">Transmembrane helix</keyword>
<feature type="domain" description="Tyrosine-protein kinase G-rich" evidence="21">
    <location>
        <begin position="396"/>
        <end position="475"/>
    </location>
</feature>
<keyword evidence="14" id="KW-0829">Tyrosine-protein kinase</keyword>
<keyword evidence="8 18" id="KW-0812">Transmembrane</keyword>
<dbReference type="InterPro" id="IPR005702">
    <property type="entry name" value="Wzc-like_C"/>
</dbReference>
<dbReference type="GO" id="GO:0004715">
    <property type="term" value="F:non-membrane spanning protein tyrosine kinase activity"/>
    <property type="evidence" value="ECO:0007669"/>
    <property type="project" value="UniProtKB-EC"/>
</dbReference>
<evidence type="ECO:0000256" key="15">
    <source>
        <dbReference type="ARBA" id="ARBA00051245"/>
    </source>
</evidence>
<evidence type="ECO:0000313" key="22">
    <source>
        <dbReference type="EMBL" id="MFC3073144.1"/>
    </source>
</evidence>
<evidence type="ECO:0000256" key="5">
    <source>
        <dbReference type="ARBA" id="ARBA00022475"/>
    </source>
</evidence>
<dbReference type="RefSeq" id="WP_257310929.1">
    <property type="nucleotide sequence ID" value="NZ_JANFDG010000001.1"/>
</dbReference>
<comment type="similarity">
    <text evidence="2">Belongs to the CpsD/CapB family.</text>
</comment>
<dbReference type="Pfam" id="PF13614">
    <property type="entry name" value="AAA_31"/>
    <property type="match status" value="1"/>
</dbReference>
<evidence type="ECO:0000256" key="12">
    <source>
        <dbReference type="ARBA" id="ARBA00022989"/>
    </source>
</evidence>
<dbReference type="EMBL" id="JBHRSP010000015">
    <property type="protein sequence ID" value="MFC3073144.1"/>
    <property type="molecule type" value="Genomic_DNA"/>
</dbReference>
<dbReference type="Proteomes" id="UP001595377">
    <property type="component" value="Unassembled WGS sequence"/>
</dbReference>
<dbReference type="PANTHER" id="PTHR32309">
    <property type="entry name" value="TYROSINE-PROTEIN KINASE"/>
    <property type="match status" value="1"/>
</dbReference>